<reference evidence="1" key="1">
    <citation type="submission" date="2022-07" db="EMBL/GenBank/DDBJ databases">
        <title>Genome Sequence of Lecanicillium saksenae.</title>
        <authorList>
            <person name="Buettner E."/>
        </authorList>
    </citation>
    <scope>NUCLEOTIDE SEQUENCE</scope>
    <source>
        <strain evidence="1">VT-O1</strain>
    </source>
</reference>
<proteinExistence type="predicted"/>
<name>A0ACC1QN16_9HYPO</name>
<evidence type="ECO:0000313" key="1">
    <source>
        <dbReference type="EMBL" id="KAJ3484425.1"/>
    </source>
</evidence>
<comment type="caution">
    <text evidence="1">The sequence shown here is derived from an EMBL/GenBank/DDBJ whole genome shotgun (WGS) entry which is preliminary data.</text>
</comment>
<sequence length="252" mass="27062">MGLEAPSKAAAAETPMQRAHRNRLLRDIAEMQQKPYPRIRLVPIDLTRACVVLTPENYPPLHLTVLFGADYPLKAPTITIQSRINHPNVFGDYICASILNTAEGYTPAYTLKGICIQMLSFFNSDAVEQIYRGTRVSLDSYQRTPQGCGSDGCPKCSQLKVVPTYKCKFCSPSESESAQSGGTAQNKTASGSGGANGSAEEDKNSVASISQKASENGARQRAVLEASIDSLPDEILLETPGPGCARSCRATT</sequence>
<protein>
    <submittedName>
        <fullName evidence="1">Uncharacterized protein</fullName>
    </submittedName>
</protein>
<evidence type="ECO:0000313" key="2">
    <source>
        <dbReference type="Proteomes" id="UP001148737"/>
    </source>
</evidence>
<organism evidence="1 2">
    <name type="scientific">Lecanicillium saksenae</name>
    <dbReference type="NCBI Taxonomy" id="468837"/>
    <lineage>
        <taxon>Eukaryota</taxon>
        <taxon>Fungi</taxon>
        <taxon>Dikarya</taxon>
        <taxon>Ascomycota</taxon>
        <taxon>Pezizomycotina</taxon>
        <taxon>Sordariomycetes</taxon>
        <taxon>Hypocreomycetidae</taxon>
        <taxon>Hypocreales</taxon>
        <taxon>Cordycipitaceae</taxon>
        <taxon>Lecanicillium</taxon>
    </lineage>
</organism>
<accession>A0ACC1QN16</accession>
<keyword evidence="2" id="KW-1185">Reference proteome</keyword>
<dbReference type="Proteomes" id="UP001148737">
    <property type="component" value="Unassembled WGS sequence"/>
</dbReference>
<gene>
    <name evidence="1" type="ORF">NLG97_g7049</name>
</gene>
<dbReference type="EMBL" id="JANAKD010001027">
    <property type="protein sequence ID" value="KAJ3484425.1"/>
    <property type="molecule type" value="Genomic_DNA"/>
</dbReference>